<evidence type="ECO:0000313" key="8">
    <source>
        <dbReference type="EMBL" id="BAS20160.1"/>
    </source>
</evidence>
<dbReference type="InterPro" id="IPR011049">
    <property type="entry name" value="Serralysin-like_metalloprot_C"/>
</dbReference>
<feature type="transmembrane region" description="Helical" evidence="6">
    <location>
        <begin position="21"/>
        <end position="40"/>
    </location>
</feature>
<feature type="transmembrane region" description="Helical" evidence="6">
    <location>
        <begin position="745"/>
        <end position="768"/>
    </location>
</feature>
<reference evidence="9" key="1">
    <citation type="submission" date="2015-08" db="EMBL/GenBank/DDBJ databases">
        <title>Complete genome sequence of Rothia mucilaginosa strain NUM-Rm6536.</title>
        <authorList>
            <person name="Nambu T."/>
        </authorList>
    </citation>
    <scope>NUCLEOTIDE SEQUENCE [LARGE SCALE GENOMIC DNA]</scope>
    <source>
        <strain evidence="9">NUM-Rm6536</strain>
    </source>
</reference>
<evidence type="ECO:0000256" key="2">
    <source>
        <dbReference type="ARBA" id="ARBA00022692"/>
    </source>
</evidence>
<dbReference type="PANTHER" id="PTHR43077">
    <property type="entry name" value="TRANSPORT PERMEASE YVFS-RELATED"/>
    <property type="match status" value="1"/>
</dbReference>
<organism evidence="8">
    <name type="scientific">Rothia mucilaginosa</name>
    <dbReference type="NCBI Taxonomy" id="43675"/>
    <lineage>
        <taxon>Bacteria</taxon>
        <taxon>Bacillati</taxon>
        <taxon>Actinomycetota</taxon>
        <taxon>Actinomycetes</taxon>
        <taxon>Micrococcales</taxon>
        <taxon>Micrococcaceae</taxon>
        <taxon>Rothia</taxon>
    </lineage>
</organism>
<feature type="compositionally biased region" description="Polar residues" evidence="5">
    <location>
        <begin position="607"/>
        <end position="627"/>
    </location>
</feature>
<feature type="transmembrane region" description="Helical" evidence="6">
    <location>
        <begin position="775"/>
        <end position="794"/>
    </location>
</feature>
<accession>A0A0K2RZE9</accession>
<dbReference type="GO" id="GO:0140359">
    <property type="term" value="F:ABC-type transporter activity"/>
    <property type="evidence" value="ECO:0007669"/>
    <property type="project" value="InterPro"/>
</dbReference>
<evidence type="ECO:0000256" key="5">
    <source>
        <dbReference type="SAM" id="MobiDB-lite"/>
    </source>
</evidence>
<protein>
    <recommendedName>
        <fullName evidence="7">ABC-2 type transporter transmembrane domain-containing protein</fullName>
    </recommendedName>
</protein>
<keyword evidence="4 6" id="KW-0472">Membrane</keyword>
<dbReference type="InterPro" id="IPR051328">
    <property type="entry name" value="T7SS_ABC-Transporter"/>
</dbReference>
<evidence type="ECO:0000259" key="7">
    <source>
        <dbReference type="Pfam" id="PF12698"/>
    </source>
</evidence>
<sequence>MTVLRVALVELKRLTSGVLPVLVLLAMSCIPLLYGALYLYGNWDAYGHVNGIVGALVVEDEGATDSEGKQVNTGADVKKNLLDAGTFDWRQVQTRAEAVEGVENGTYDFAMVIPKDFSRNLQSIGSFKPDANGKTGTVDPRAAGIEVITNDANNYVLTNIVTKAGTSVRDSVAEKVGNSTANSLLASFTTIHSKMGEAADGASKVNNGTVKLADAIVQLKDGTATVNDGAVKLKDGTSSLADGQSQLLDGQKQLAEGAAKLADGVSTLDSGAAKLDSGAAKLADGASNLKDGSSTLASAAASASDGAAKLKDGSATLAEGTASLKSGSASVAKGANDLASGIHQLRTGMDQAGIRELPAELNAMCMRLHETDTSAGSGDFGRDLSNTVVSATAQKMRAQLAPLVEAGTLTQEQADQLVAAVDSEETKNEVAELNQKALQSHLATRDAAAADALSKLSALKSSHCISDGSSSTAAKIQTLVSGVDALDSGASSLAKGASSLAEGAARVDAGASSLASGSATLADGNSKIASGASSLASGSATLSGGASELKEGTGSLKSGTAELKDGSGTLAEKEQSAVDGQQKLADGANELKDGASKLSDGTAKLSDGSSQLNDGASELKNGTSSLESGLASGAKQVPSLAPSEQAKVADTMSNPVTLSHDSLASGRNYGEGMGPFFMCLALWIGGLMLVQTLRVMNNRALASHAPSIRVMLGSWMPFGLVGIAQATLMFAAIKFGLGFEMAHPWLVWLFLCYVALVFTGFIHGLTVILGAPGKLVALVILILQLITAGGTMPYETLPESIRWMHDFFPMGYAVAGTRRLAYGIDESSLWGIMLVLTLWGLAGLVLGYIGTRRDRTWSLKKLAPEITV</sequence>
<gene>
    <name evidence="8" type="ORF">RM6536_0913</name>
</gene>
<dbReference type="Proteomes" id="UP000066203">
    <property type="component" value="Chromosome"/>
</dbReference>
<feature type="domain" description="ABC-2 type transporter transmembrane" evidence="7">
    <location>
        <begin position="617"/>
        <end position="848"/>
    </location>
</feature>
<keyword evidence="2 6" id="KW-0812">Transmembrane</keyword>
<dbReference type="NCBIfam" id="TIGR03057">
    <property type="entry name" value="xxxLxxG_by_4"/>
    <property type="match status" value="5"/>
</dbReference>
<dbReference type="InterPro" id="IPR013525">
    <property type="entry name" value="ABC2_TM"/>
</dbReference>
<dbReference type="InterPro" id="IPR017501">
    <property type="entry name" value="Phage_infect_YhgE_C"/>
</dbReference>
<proteinExistence type="predicted"/>
<evidence type="ECO:0000256" key="6">
    <source>
        <dbReference type="SAM" id="Phobius"/>
    </source>
</evidence>
<feature type="transmembrane region" description="Helical" evidence="6">
    <location>
        <begin position="672"/>
        <end position="690"/>
    </location>
</feature>
<evidence type="ECO:0000256" key="4">
    <source>
        <dbReference type="ARBA" id="ARBA00023136"/>
    </source>
</evidence>
<feature type="transmembrane region" description="Helical" evidence="6">
    <location>
        <begin position="710"/>
        <end position="733"/>
    </location>
</feature>
<evidence type="ECO:0000313" key="9">
    <source>
        <dbReference type="Proteomes" id="UP000066203"/>
    </source>
</evidence>
<dbReference type="NCBIfam" id="TIGR03062">
    <property type="entry name" value="pip_yhgE_Cterm"/>
    <property type="match status" value="1"/>
</dbReference>
<dbReference type="PROSITE" id="PS51257">
    <property type="entry name" value="PROKAR_LIPOPROTEIN"/>
    <property type="match status" value="1"/>
</dbReference>
<feature type="region of interest" description="Disordered" evidence="5">
    <location>
        <begin position="592"/>
        <end position="648"/>
    </location>
</feature>
<dbReference type="Gene3D" id="1.10.287.950">
    <property type="entry name" value="Methyl-accepting chemotaxis protein"/>
    <property type="match status" value="1"/>
</dbReference>
<feature type="region of interest" description="Disordered" evidence="5">
    <location>
        <begin position="540"/>
        <end position="579"/>
    </location>
</feature>
<evidence type="ECO:0000256" key="3">
    <source>
        <dbReference type="ARBA" id="ARBA00022989"/>
    </source>
</evidence>
<comment type="subcellular location">
    <subcellularLocation>
        <location evidence="1">Membrane</location>
        <topology evidence="1">Multi-pass membrane protein</topology>
    </subcellularLocation>
</comment>
<dbReference type="SUPFAM" id="SSF101967">
    <property type="entry name" value="Adhesin YadA, collagen-binding domain"/>
    <property type="match status" value="1"/>
</dbReference>
<dbReference type="PATRIC" id="fig|43675.28.peg.935"/>
<feature type="transmembrane region" description="Helical" evidence="6">
    <location>
        <begin position="829"/>
        <end position="851"/>
    </location>
</feature>
<name>A0A0K2RZE9_9MICC</name>
<dbReference type="InterPro" id="IPR023908">
    <property type="entry name" value="xxxLxxG_rpt"/>
</dbReference>
<evidence type="ECO:0000256" key="1">
    <source>
        <dbReference type="ARBA" id="ARBA00004141"/>
    </source>
</evidence>
<dbReference type="Pfam" id="PF12698">
    <property type="entry name" value="ABC2_membrane_3"/>
    <property type="match status" value="1"/>
</dbReference>
<dbReference type="AlphaFoldDB" id="A0A0K2RZE9"/>
<dbReference type="EMBL" id="AP014938">
    <property type="protein sequence ID" value="BAS20160.1"/>
    <property type="molecule type" value="Genomic_DNA"/>
</dbReference>
<dbReference type="GO" id="GO:0016020">
    <property type="term" value="C:membrane"/>
    <property type="evidence" value="ECO:0007669"/>
    <property type="project" value="UniProtKB-SubCell"/>
</dbReference>
<keyword evidence="3 6" id="KW-1133">Transmembrane helix</keyword>
<dbReference type="PANTHER" id="PTHR43077:SF5">
    <property type="entry name" value="PHAGE INFECTION PROTEIN"/>
    <property type="match status" value="1"/>
</dbReference>
<dbReference type="InterPro" id="IPR017500">
    <property type="entry name" value="Phage_infect_YhgE_N"/>
</dbReference>
<dbReference type="RefSeq" id="WP_060824250.1">
    <property type="nucleotide sequence ID" value="NZ_AP014938.1"/>
</dbReference>
<dbReference type="NCBIfam" id="TIGR03061">
    <property type="entry name" value="pip_yhgE_Nterm"/>
    <property type="match status" value="1"/>
</dbReference>